<proteinExistence type="predicted"/>
<evidence type="ECO:0000313" key="1">
    <source>
        <dbReference type="EMBL" id="RWZ78580.1"/>
    </source>
</evidence>
<sequence length="128" mass="14682">MIHSIDITSVKYTAGDQVQKYVLRKIGKLDRYLPRHARKSVTADVKLKQVNRDHGNKYEAEIIINVPDKRLTAKDSTVNMFAAIDIVEAKIINQLRKYKQETIAHVGNRRVLSRSKRSQLPEQSVNSL</sequence>
<reference evidence="1" key="1">
    <citation type="submission" date="2019-01" db="EMBL/GenBank/DDBJ databases">
        <title>Genomic signatures and co-occurrence patterns of the ultra-small Saccharimodia (Patescibacteria phylum) suggest a symbiotic lifestyle.</title>
        <authorList>
            <person name="Lemos L."/>
            <person name="Medeiros J."/>
            <person name="Andreote F."/>
            <person name="Fernandes G."/>
            <person name="Varani A."/>
            <person name="Oliveira G."/>
            <person name="Pylro V."/>
        </authorList>
    </citation>
    <scope>NUCLEOTIDE SEQUENCE [LARGE SCALE GENOMIC DNA]</scope>
    <source>
        <strain evidence="1">AMD02</strain>
    </source>
</reference>
<evidence type="ECO:0000313" key="2">
    <source>
        <dbReference type="Proteomes" id="UP000289257"/>
    </source>
</evidence>
<gene>
    <name evidence="1" type="primary">raiA</name>
    <name evidence="1" type="ORF">EOT05_02415</name>
</gene>
<dbReference type="InterPro" id="IPR036567">
    <property type="entry name" value="RHF-like"/>
</dbReference>
<protein>
    <submittedName>
        <fullName evidence="1">Ribosome-associated translation inhibitor RaiA</fullName>
    </submittedName>
</protein>
<dbReference type="EMBL" id="SCKX01000001">
    <property type="protein sequence ID" value="RWZ78580.1"/>
    <property type="molecule type" value="Genomic_DNA"/>
</dbReference>
<dbReference type="Proteomes" id="UP000289257">
    <property type="component" value="Unassembled WGS sequence"/>
</dbReference>
<dbReference type="Pfam" id="PF02482">
    <property type="entry name" value="Ribosomal_S30AE"/>
    <property type="match status" value="1"/>
</dbReference>
<keyword evidence="2" id="KW-1185">Reference proteome</keyword>
<dbReference type="SUPFAM" id="SSF69754">
    <property type="entry name" value="Ribosome binding protein Y (YfiA homologue)"/>
    <property type="match status" value="1"/>
</dbReference>
<name>A0A4Q0AHT5_9BACT</name>
<accession>A0A4Q0AHT5</accession>
<dbReference type="NCBIfam" id="TIGR00741">
    <property type="entry name" value="yfiA"/>
    <property type="match status" value="1"/>
</dbReference>
<dbReference type="CDD" id="cd00552">
    <property type="entry name" value="RaiA"/>
    <property type="match status" value="1"/>
</dbReference>
<dbReference type="Gene3D" id="3.30.160.100">
    <property type="entry name" value="Ribosome hibernation promotion factor-like"/>
    <property type="match status" value="1"/>
</dbReference>
<dbReference type="AlphaFoldDB" id="A0A4Q0AHT5"/>
<dbReference type="InterPro" id="IPR003489">
    <property type="entry name" value="RHF/RaiA"/>
</dbReference>
<organism evidence="1 2">
    <name type="scientific">Candidatus Microsaccharimonas sossegonensis</name>
    <dbReference type="NCBI Taxonomy" id="2506948"/>
    <lineage>
        <taxon>Bacteria</taxon>
        <taxon>Candidatus Saccharimonadota</taxon>
        <taxon>Candidatus Saccharimonadia</taxon>
        <taxon>Candidatus Saccharimonadales</taxon>
        <taxon>Candidatus Saccharimonadaceae</taxon>
        <taxon>Candidatus Microsaccharimonas</taxon>
    </lineage>
</organism>
<comment type="caution">
    <text evidence="1">The sequence shown here is derived from an EMBL/GenBank/DDBJ whole genome shotgun (WGS) entry which is preliminary data.</text>
</comment>